<evidence type="ECO:0000313" key="1">
    <source>
        <dbReference type="EMBL" id="RTQ47851.1"/>
    </source>
</evidence>
<protein>
    <submittedName>
        <fullName evidence="1">Uncharacterized protein</fullName>
    </submittedName>
</protein>
<gene>
    <name evidence="1" type="ORF">EJV47_18200</name>
</gene>
<reference evidence="1 2" key="1">
    <citation type="submission" date="2018-12" db="EMBL/GenBank/DDBJ databases">
        <title>Hymenobacter gummosus sp. nov., isolated from a spring.</title>
        <authorList>
            <person name="Nie L."/>
        </authorList>
    </citation>
    <scope>NUCLEOTIDE SEQUENCE [LARGE SCALE GENOMIC DNA]</scope>
    <source>
        <strain evidence="1 2">KCTC 52166</strain>
    </source>
</reference>
<comment type="caution">
    <text evidence="1">The sequence shown here is derived from an EMBL/GenBank/DDBJ whole genome shotgun (WGS) entry which is preliminary data.</text>
</comment>
<keyword evidence="2" id="KW-1185">Reference proteome</keyword>
<organism evidence="1 2">
    <name type="scientific">Hymenobacter gummosus</name>
    <dbReference type="NCBI Taxonomy" id="1776032"/>
    <lineage>
        <taxon>Bacteria</taxon>
        <taxon>Pseudomonadati</taxon>
        <taxon>Bacteroidota</taxon>
        <taxon>Cytophagia</taxon>
        <taxon>Cytophagales</taxon>
        <taxon>Hymenobacteraceae</taxon>
        <taxon>Hymenobacter</taxon>
    </lineage>
</organism>
<sequence>MPFIVLVELKPMTQRLALVKLYMDLVQVHLGEASERIGGLFYHGNRAIEVADWAQAAHFVYQARQYGAVFRLRAAAPLPDEATPPR</sequence>
<dbReference type="Proteomes" id="UP000282184">
    <property type="component" value="Unassembled WGS sequence"/>
</dbReference>
<proteinExistence type="predicted"/>
<dbReference type="AlphaFoldDB" id="A0A431U0D0"/>
<dbReference type="RefSeq" id="WP_126694609.1">
    <property type="nucleotide sequence ID" value="NZ_RXOF01000011.1"/>
</dbReference>
<accession>A0A431U0D0</accession>
<name>A0A431U0D0_9BACT</name>
<evidence type="ECO:0000313" key="2">
    <source>
        <dbReference type="Proteomes" id="UP000282184"/>
    </source>
</evidence>
<dbReference type="EMBL" id="RXOF01000011">
    <property type="protein sequence ID" value="RTQ47851.1"/>
    <property type="molecule type" value="Genomic_DNA"/>
</dbReference>